<accession>A0ACC2EKJ2</accession>
<dbReference type="EMBL" id="CM055093">
    <property type="protein sequence ID" value="KAJ7567012.1"/>
    <property type="molecule type" value="Genomic_DNA"/>
</dbReference>
<reference evidence="2" key="1">
    <citation type="journal article" date="2024" name="Proc. Natl. Acad. Sci. U.S.A.">
        <title>Extraordinary preservation of gene collinearity over three hundred million years revealed in homosporous lycophytes.</title>
        <authorList>
            <person name="Li C."/>
            <person name="Wickell D."/>
            <person name="Kuo L.Y."/>
            <person name="Chen X."/>
            <person name="Nie B."/>
            <person name="Liao X."/>
            <person name="Peng D."/>
            <person name="Ji J."/>
            <person name="Jenkins J."/>
            <person name="Williams M."/>
            <person name="Shu S."/>
            <person name="Plott C."/>
            <person name="Barry K."/>
            <person name="Rajasekar S."/>
            <person name="Grimwood J."/>
            <person name="Han X."/>
            <person name="Sun S."/>
            <person name="Hou Z."/>
            <person name="He W."/>
            <person name="Dai G."/>
            <person name="Sun C."/>
            <person name="Schmutz J."/>
            <person name="Leebens-Mack J.H."/>
            <person name="Li F.W."/>
            <person name="Wang L."/>
        </authorList>
    </citation>
    <scope>NUCLEOTIDE SEQUENCE [LARGE SCALE GENOMIC DNA]</scope>
    <source>
        <strain evidence="2">cv. PW_Plant_1</strain>
    </source>
</reference>
<gene>
    <name evidence="1" type="ORF">O6H91_02G128400</name>
</gene>
<evidence type="ECO:0000313" key="1">
    <source>
        <dbReference type="EMBL" id="KAJ7567012.1"/>
    </source>
</evidence>
<name>A0ACC2EKJ2_DIPCM</name>
<dbReference type="Proteomes" id="UP001162992">
    <property type="component" value="Chromosome 2"/>
</dbReference>
<keyword evidence="2" id="KW-1185">Reference proteome</keyword>
<comment type="caution">
    <text evidence="1">The sequence shown here is derived from an EMBL/GenBank/DDBJ whole genome shotgun (WGS) entry which is preliminary data.</text>
</comment>
<protein>
    <submittedName>
        <fullName evidence="1">Uncharacterized protein</fullName>
    </submittedName>
</protein>
<sequence length="137" mass="14570">MLFSFFALIVLTSSCFLDLTAAIRLHAVGLSSHLTVASDDAAILVTKHIAAAAKDIERQVPALDGEFNDFASQNGSADNHKGMMLDTNLASSLEANDYTKEIFRGFHPYRRHIASDCPTCVPPYFPGTGGGGGIGNP</sequence>
<proteinExistence type="predicted"/>
<evidence type="ECO:0000313" key="2">
    <source>
        <dbReference type="Proteomes" id="UP001162992"/>
    </source>
</evidence>
<organism evidence="1 2">
    <name type="scientific">Diphasiastrum complanatum</name>
    <name type="common">Issler's clubmoss</name>
    <name type="synonym">Lycopodium complanatum</name>
    <dbReference type="NCBI Taxonomy" id="34168"/>
    <lineage>
        <taxon>Eukaryota</taxon>
        <taxon>Viridiplantae</taxon>
        <taxon>Streptophyta</taxon>
        <taxon>Embryophyta</taxon>
        <taxon>Tracheophyta</taxon>
        <taxon>Lycopodiopsida</taxon>
        <taxon>Lycopodiales</taxon>
        <taxon>Lycopodiaceae</taxon>
        <taxon>Lycopodioideae</taxon>
        <taxon>Diphasiastrum</taxon>
    </lineage>
</organism>